<protein>
    <submittedName>
        <fullName evidence="3">GAF domain-containing protein</fullName>
    </submittedName>
</protein>
<dbReference type="RefSeq" id="WP_345380249.1">
    <property type="nucleotide sequence ID" value="NZ_BAABIC010000006.1"/>
</dbReference>
<gene>
    <name evidence="3" type="ORF">GCM10023215_22140</name>
</gene>
<feature type="domain" description="GAF" evidence="2">
    <location>
        <begin position="106"/>
        <end position="229"/>
    </location>
</feature>
<dbReference type="InterPro" id="IPR029016">
    <property type="entry name" value="GAF-like_dom_sf"/>
</dbReference>
<comment type="caution">
    <text evidence="3">The sequence shown here is derived from an EMBL/GenBank/DDBJ whole genome shotgun (WGS) entry which is preliminary data.</text>
</comment>
<organism evidence="3 4">
    <name type="scientific">Pseudonocardia yuanmonensis</name>
    <dbReference type="NCBI Taxonomy" id="1095914"/>
    <lineage>
        <taxon>Bacteria</taxon>
        <taxon>Bacillati</taxon>
        <taxon>Actinomycetota</taxon>
        <taxon>Actinomycetes</taxon>
        <taxon>Pseudonocardiales</taxon>
        <taxon>Pseudonocardiaceae</taxon>
        <taxon>Pseudonocardia</taxon>
    </lineage>
</organism>
<accession>A0ABP8WEY1</accession>
<dbReference type="EMBL" id="BAABIC010000006">
    <property type="protein sequence ID" value="GAA4686282.1"/>
    <property type="molecule type" value="Genomic_DNA"/>
</dbReference>
<evidence type="ECO:0000313" key="4">
    <source>
        <dbReference type="Proteomes" id="UP001500325"/>
    </source>
</evidence>
<dbReference type="Proteomes" id="UP001500325">
    <property type="component" value="Unassembled WGS sequence"/>
</dbReference>
<sequence>MAGAEIKPGSNGQPGGRGVCAVRPGTDVGRHAKVLAHLHDAVLAGATPSPEIRSLVARSWQRVRAQGVDPEHGEPAGPLAADEVERRRSGSPLQRVLPELRAALTSVAEDARHVMVVTDADGILLWREGANRVRHRADGLGFTEGADWSEASVGTNAIGTALAEGAPVQLFAAEHFVRSHHVWTCTACPVHDPRTGELLGVVDVSGPAETIHPTTVALVGTAVKLAEASLWRQHEVRLDALRGVAAPLLSAVPGAGLVVDDHGWVAAVTGMPSIERVAAPRADRPLAVHGVGLCLPEPVPGGWLLRSADAGSAASGGLTLTLDLAGRPRAVVDGAARWVHPLSTRHAELLVLLARAGARGLDAGALSAALYGDRDHLVTVRAEMSRLRRGLGGLLLARPYRIADEVAVHVPPLAGTVLAGSAAPGIRGLLEAER</sequence>
<proteinExistence type="predicted"/>
<dbReference type="Gene3D" id="3.30.450.40">
    <property type="match status" value="1"/>
</dbReference>
<dbReference type="Pfam" id="PF01590">
    <property type="entry name" value="GAF"/>
    <property type="match status" value="1"/>
</dbReference>
<dbReference type="InterPro" id="IPR003018">
    <property type="entry name" value="GAF"/>
</dbReference>
<reference evidence="4" key="1">
    <citation type="journal article" date="2019" name="Int. J. Syst. Evol. Microbiol.">
        <title>The Global Catalogue of Microorganisms (GCM) 10K type strain sequencing project: providing services to taxonomists for standard genome sequencing and annotation.</title>
        <authorList>
            <consortium name="The Broad Institute Genomics Platform"/>
            <consortium name="The Broad Institute Genome Sequencing Center for Infectious Disease"/>
            <person name="Wu L."/>
            <person name="Ma J."/>
        </authorList>
    </citation>
    <scope>NUCLEOTIDE SEQUENCE [LARGE SCALE GENOMIC DNA]</scope>
    <source>
        <strain evidence="4">JCM 18055</strain>
    </source>
</reference>
<name>A0ABP8WEY1_9PSEU</name>
<evidence type="ECO:0000313" key="3">
    <source>
        <dbReference type="EMBL" id="GAA4686282.1"/>
    </source>
</evidence>
<feature type="region of interest" description="Disordered" evidence="1">
    <location>
        <begin position="66"/>
        <end position="87"/>
    </location>
</feature>
<keyword evidence="4" id="KW-1185">Reference proteome</keyword>
<evidence type="ECO:0000256" key="1">
    <source>
        <dbReference type="SAM" id="MobiDB-lite"/>
    </source>
</evidence>
<evidence type="ECO:0000259" key="2">
    <source>
        <dbReference type="Pfam" id="PF01590"/>
    </source>
</evidence>